<dbReference type="Proteomes" id="UP000276568">
    <property type="component" value="Unassembled WGS sequence"/>
</dbReference>
<dbReference type="EMBL" id="RJQC01000002">
    <property type="protein sequence ID" value="RNM30711.1"/>
    <property type="molecule type" value="Genomic_DNA"/>
</dbReference>
<organism evidence="1 2">
    <name type="scientific">Absicoccus porci</name>
    <dbReference type="NCBI Taxonomy" id="2486576"/>
    <lineage>
        <taxon>Bacteria</taxon>
        <taxon>Bacillati</taxon>
        <taxon>Bacillota</taxon>
        <taxon>Erysipelotrichia</taxon>
        <taxon>Erysipelotrichales</taxon>
        <taxon>Erysipelotrichaceae</taxon>
        <taxon>Absicoccus</taxon>
    </lineage>
</organism>
<comment type="caution">
    <text evidence="1">The sequence shown here is derived from an EMBL/GenBank/DDBJ whole genome shotgun (WGS) entry which is preliminary data.</text>
</comment>
<proteinExistence type="predicted"/>
<reference evidence="1 2" key="1">
    <citation type="submission" date="2018-11" db="EMBL/GenBank/DDBJ databases">
        <title>Clostridium sp. nov., a member of the family Erysipelotrichaceae isolated from pig faeces.</title>
        <authorList>
            <person name="Chang Y.-H."/>
        </authorList>
    </citation>
    <scope>NUCLEOTIDE SEQUENCE [LARGE SCALE GENOMIC DNA]</scope>
    <source>
        <strain evidence="1 2">YH-panp20</strain>
    </source>
</reference>
<gene>
    <name evidence="1" type="ORF">EDX97_07985</name>
</gene>
<evidence type="ECO:0000313" key="2">
    <source>
        <dbReference type="Proteomes" id="UP000276568"/>
    </source>
</evidence>
<name>A0A3N0I109_9FIRM</name>
<keyword evidence="2" id="KW-1185">Reference proteome</keyword>
<accession>A0A3N0I109</accession>
<dbReference type="RefSeq" id="WP_128520618.1">
    <property type="nucleotide sequence ID" value="NZ_RJQC01000002.1"/>
</dbReference>
<evidence type="ECO:0000313" key="1">
    <source>
        <dbReference type="EMBL" id="RNM30711.1"/>
    </source>
</evidence>
<dbReference type="AlphaFoldDB" id="A0A3N0I109"/>
<sequence length="121" mass="12907">MLNAKAESTAYKVITQDDIDVQTATVTNNGITIKLWKSGHVVNANIRQSGTVSKSGYNSGLATIPEGFRPIEQQLIYYTGIAGSSANGNGKWYIDTDGSVGDFSNTTGSIERNASATWITN</sequence>
<protein>
    <submittedName>
        <fullName evidence="1">Uncharacterized protein</fullName>
    </submittedName>
</protein>